<dbReference type="Gene3D" id="3.90.550.10">
    <property type="entry name" value="Spore Coat Polysaccharide Biosynthesis Protein SpsA, Chain A"/>
    <property type="match status" value="1"/>
</dbReference>
<name>A0A6C0BVH3_9ZZZZ</name>
<dbReference type="SUPFAM" id="SSF53448">
    <property type="entry name" value="Nucleotide-diphospho-sugar transferases"/>
    <property type="match status" value="1"/>
</dbReference>
<reference evidence="1" key="1">
    <citation type="journal article" date="2020" name="Nature">
        <title>Giant virus diversity and host interactions through global metagenomics.</title>
        <authorList>
            <person name="Schulz F."/>
            <person name="Roux S."/>
            <person name="Paez-Espino D."/>
            <person name="Jungbluth S."/>
            <person name="Walsh D.A."/>
            <person name="Denef V.J."/>
            <person name="McMahon K.D."/>
            <person name="Konstantinidis K.T."/>
            <person name="Eloe-Fadrosh E.A."/>
            <person name="Kyrpides N.C."/>
            <person name="Woyke T."/>
        </authorList>
    </citation>
    <scope>NUCLEOTIDE SEQUENCE</scope>
    <source>
        <strain evidence="1">GVMAG-M-3300019093-7</strain>
    </source>
</reference>
<dbReference type="EMBL" id="MN739262">
    <property type="protein sequence ID" value="QHS96072.1"/>
    <property type="molecule type" value="Genomic_DNA"/>
</dbReference>
<dbReference type="CDD" id="cd00761">
    <property type="entry name" value="Glyco_tranf_GTA_type"/>
    <property type="match status" value="1"/>
</dbReference>
<dbReference type="AlphaFoldDB" id="A0A6C0BVH3"/>
<sequence>MLSFIYITCRKDPKIEWFIDSLYNQVMDEGFDLSKIQIVIVDYELQYDEYRRELFNQIIRGRFEYVHVEPKPSLIQGKHKVTSVNYFAASIPRNTGICYAKYNYLLFIDDLGVLYPNSFKYMLEYAYKNMVVGFSYKKVYDLSVDNGMITKCREHGGGIDSRIKYFDKDLNKISGTSLFGYSASPLECILKVNGYDEIHSTLGGEDYNYGIRLEKTGTPIYYSKKVLFYESEDFADQGNVFIRRDPLLSDENYKNIMKKYNVVKRWDPNGRKDLSHLLLDLLTRDKYWAEGNDYNLKELREKIQNGGLFNQNFDVNMKLIDGICVKDL</sequence>
<accession>A0A6C0BVH3</accession>
<organism evidence="1">
    <name type="scientific">viral metagenome</name>
    <dbReference type="NCBI Taxonomy" id="1070528"/>
    <lineage>
        <taxon>unclassified sequences</taxon>
        <taxon>metagenomes</taxon>
        <taxon>organismal metagenomes</taxon>
    </lineage>
</organism>
<evidence type="ECO:0008006" key="2">
    <source>
        <dbReference type="Google" id="ProtNLM"/>
    </source>
</evidence>
<dbReference type="InterPro" id="IPR029044">
    <property type="entry name" value="Nucleotide-diphossugar_trans"/>
</dbReference>
<proteinExistence type="predicted"/>
<evidence type="ECO:0000313" key="1">
    <source>
        <dbReference type="EMBL" id="QHS96072.1"/>
    </source>
</evidence>
<protein>
    <recommendedName>
        <fullName evidence="2">Glycosyltransferase</fullName>
    </recommendedName>
</protein>